<dbReference type="GO" id="GO:0043531">
    <property type="term" value="F:ADP binding"/>
    <property type="evidence" value="ECO:0007669"/>
    <property type="project" value="InterPro"/>
</dbReference>
<sequence>MTQAIHRSERICGRTKLIIFLGTPHRGSAYASWGQIASNMARLALQDSNKKVLEALEVNSEVLDNIHEEFKTIVFKGGIKIHSFQEARGISGMKGLDEKACLHASSEMAPNALFIVPFAKDDLFIGREDIIAEIGEKRAALCNHIRLALVGLGGIGKSQIAIEYAYRVQQAEPHTMVAWIHASNRTQFEQGYRGVADSVSLPGREDPKVDVLRLVCAWLSEKAHGRWLLILDNADDDAVFFGGDEDTVGTDVTTPKRPLESFLPQTPNGTILITSRNKTAAANLVGTHESIVQVEAMEEEDALALLKTRVPFDGSGEADAKALVQALDRIPLALFRESEANQVRLLGKKGLQDLRRDHSIRHAVISTWQISFTEIQRSEQPAADLLALMSMFDRQGIPMSLLRNSTSQLDFEDALAPLLSFSLVRAEKGEQSFGMHRLVQLSMRKWLEGEKQLSRWTKQSIGVLEAAFPSGGFKTWEDCQVILPHAREVFSHVAGDEEDVLKQAEVGLRTEWYLLLRGEYKAAEKVLGPEHPDTLTSIGQLGTILLMQCKYKEAEAMHRQALKGREKALGPEHPDTLSSMTSLASTFWYQRSLNEAEDLGMRAMETMKRVLEDEHPNTLMSMGTLKSQGRNTEAILLMETCVQLRERILGDRHPNTGSSLGKLTKWKMDNIVIGH</sequence>
<dbReference type="Gene3D" id="1.25.40.10">
    <property type="entry name" value="Tetratricopeptide repeat domain"/>
    <property type="match status" value="1"/>
</dbReference>
<name>A0A6A5W504_9PLEO</name>
<dbReference type="Proteomes" id="UP000799779">
    <property type="component" value="Unassembled WGS sequence"/>
</dbReference>
<evidence type="ECO:0000313" key="3">
    <source>
        <dbReference type="EMBL" id="KAF1996952.1"/>
    </source>
</evidence>
<feature type="domain" description="DUF7779" evidence="2">
    <location>
        <begin position="375"/>
        <end position="449"/>
    </location>
</feature>
<protein>
    <submittedName>
        <fullName evidence="3">Uncharacterized protein</fullName>
    </submittedName>
</protein>
<dbReference type="InterPro" id="IPR011990">
    <property type="entry name" value="TPR-like_helical_dom_sf"/>
</dbReference>
<organism evidence="3 4">
    <name type="scientific">Amniculicola lignicola CBS 123094</name>
    <dbReference type="NCBI Taxonomy" id="1392246"/>
    <lineage>
        <taxon>Eukaryota</taxon>
        <taxon>Fungi</taxon>
        <taxon>Dikarya</taxon>
        <taxon>Ascomycota</taxon>
        <taxon>Pezizomycotina</taxon>
        <taxon>Dothideomycetes</taxon>
        <taxon>Pleosporomycetidae</taxon>
        <taxon>Pleosporales</taxon>
        <taxon>Amniculicolaceae</taxon>
        <taxon>Amniculicola</taxon>
    </lineage>
</organism>
<dbReference type="PANTHER" id="PTHR46082:SF6">
    <property type="entry name" value="AAA+ ATPASE DOMAIN-CONTAINING PROTEIN-RELATED"/>
    <property type="match status" value="1"/>
</dbReference>
<dbReference type="SUPFAM" id="SSF48452">
    <property type="entry name" value="TPR-like"/>
    <property type="match status" value="1"/>
</dbReference>
<reference evidence="3" key="1">
    <citation type="journal article" date="2020" name="Stud. Mycol.">
        <title>101 Dothideomycetes genomes: a test case for predicting lifestyles and emergence of pathogens.</title>
        <authorList>
            <person name="Haridas S."/>
            <person name="Albert R."/>
            <person name="Binder M."/>
            <person name="Bloem J."/>
            <person name="Labutti K."/>
            <person name="Salamov A."/>
            <person name="Andreopoulos B."/>
            <person name="Baker S."/>
            <person name="Barry K."/>
            <person name="Bills G."/>
            <person name="Bluhm B."/>
            <person name="Cannon C."/>
            <person name="Castanera R."/>
            <person name="Culley D."/>
            <person name="Daum C."/>
            <person name="Ezra D."/>
            <person name="Gonzalez J."/>
            <person name="Henrissat B."/>
            <person name="Kuo A."/>
            <person name="Liang C."/>
            <person name="Lipzen A."/>
            <person name="Lutzoni F."/>
            <person name="Magnuson J."/>
            <person name="Mondo S."/>
            <person name="Nolan M."/>
            <person name="Ohm R."/>
            <person name="Pangilinan J."/>
            <person name="Park H.-J."/>
            <person name="Ramirez L."/>
            <person name="Alfaro M."/>
            <person name="Sun H."/>
            <person name="Tritt A."/>
            <person name="Yoshinaga Y."/>
            <person name="Zwiers L.-H."/>
            <person name="Turgeon B."/>
            <person name="Goodwin S."/>
            <person name="Spatafora J."/>
            <person name="Crous P."/>
            <person name="Grigoriev I."/>
        </authorList>
    </citation>
    <scope>NUCLEOTIDE SEQUENCE</scope>
    <source>
        <strain evidence="3">CBS 123094</strain>
    </source>
</reference>
<feature type="domain" description="NB-ARC" evidence="1">
    <location>
        <begin position="146"/>
        <end position="310"/>
    </location>
</feature>
<keyword evidence="4" id="KW-1185">Reference proteome</keyword>
<dbReference type="OrthoDB" id="1658288at2759"/>
<evidence type="ECO:0000313" key="4">
    <source>
        <dbReference type="Proteomes" id="UP000799779"/>
    </source>
</evidence>
<proteinExistence type="predicted"/>
<dbReference type="InterPro" id="IPR056681">
    <property type="entry name" value="DUF7779"/>
</dbReference>
<dbReference type="Pfam" id="PF13374">
    <property type="entry name" value="TPR_10"/>
    <property type="match status" value="3"/>
</dbReference>
<accession>A0A6A5W504</accession>
<dbReference type="InterPro" id="IPR002182">
    <property type="entry name" value="NB-ARC"/>
</dbReference>
<dbReference type="InterPro" id="IPR027417">
    <property type="entry name" value="P-loop_NTPase"/>
</dbReference>
<dbReference type="Pfam" id="PF25000">
    <property type="entry name" value="DUF7779"/>
    <property type="match status" value="1"/>
</dbReference>
<dbReference type="EMBL" id="ML977618">
    <property type="protein sequence ID" value="KAF1996952.1"/>
    <property type="molecule type" value="Genomic_DNA"/>
</dbReference>
<dbReference type="Pfam" id="PF00931">
    <property type="entry name" value="NB-ARC"/>
    <property type="match status" value="1"/>
</dbReference>
<evidence type="ECO:0000259" key="1">
    <source>
        <dbReference type="Pfam" id="PF00931"/>
    </source>
</evidence>
<dbReference type="SUPFAM" id="SSF52540">
    <property type="entry name" value="P-loop containing nucleoside triphosphate hydrolases"/>
    <property type="match status" value="1"/>
</dbReference>
<evidence type="ECO:0000259" key="2">
    <source>
        <dbReference type="Pfam" id="PF25000"/>
    </source>
</evidence>
<gene>
    <name evidence="3" type="ORF">P154DRAFT_607067</name>
</gene>
<dbReference type="InterPro" id="IPR053137">
    <property type="entry name" value="NLR-like"/>
</dbReference>
<dbReference type="AlphaFoldDB" id="A0A6A5W504"/>
<dbReference type="PANTHER" id="PTHR46082">
    <property type="entry name" value="ATP/GTP-BINDING PROTEIN-RELATED"/>
    <property type="match status" value="1"/>
</dbReference>
<dbReference type="Gene3D" id="3.40.50.300">
    <property type="entry name" value="P-loop containing nucleotide triphosphate hydrolases"/>
    <property type="match status" value="1"/>
</dbReference>